<keyword evidence="10" id="KW-1185">Reference proteome</keyword>
<sequence>MKTKVFTFFFTNKAVIIMNILGFYLFAKITEDVVEKEYILVIDRWIETHINAIQTPLLTKFMVTLTHFNGAIGIFVFSLLMMLFLVYKRWYNDLLFYFFAVLGANIAYIFIKMIVQRVRPSSDILSIATHSFPSGHATMATAMALALYFILAQRVSSLGLRSVIVMACIVWPIIIAFSRVYLDVHWLSDVLAGIGLGVFWVTLIELINRLKKIVG</sequence>
<evidence type="ECO:0000313" key="10">
    <source>
        <dbReference type="Proteomes" id="UP001169066"/>
    </source>
</evidence>
<feature type="transmembrane region" description="Helical" evidence="7">
    <location>
        <begin position="135"/>
        <end position="151"/>
    </location>
</feature>
<accession>A0ABT7QTG2</accession>
<evidence type="ECO:0000313" key="9">
    <source>
        <dbReference type="EMBL" id="MDM5264361.1"/>
    </source>
</evidence>
<keyword evidence="5 7" id="KW-1133">Transmembrane helix</keyword>
<evidence type="ECO:0000256" key="4">
    <source>
        <dbReference type="ARBA" id="ARBA00022801"/>
    </source>
</evidence>
<dbReference type="Gene3D" id="1.20.144.10">
    <property type="entry name" value="Phosphatidic acid phosphatase type 2/haloperoxidase"/>
    <property type="match status" value="1"/>
</dbReference>
<dbReference type="PANTHER" id="PTHR14969:SF62">
    <property type="entry name" value="DECAPRENYLPHOSPHORYL-5-PHOSPHORIBOSE PHOSPHATASE RV3807C-RELATED"/>
    <property type="match status" value="1"/>
</dbReference>
<dbReference type="PANTHER" id="PTHR14969">
    <property type="entry name" value="SPHINGOSINE-1-PHOSPHATE PHOSPHOHYDROLASE"/>
    <property type="match status" value="1"/>
</dbReference>
<name>A0ABT7QTG2_9BACT</name>
<keyword evidence="2" id="KW-1003">Cell membrane</keyword>
<comment type="caution">
    <text evidence="9">The sequence shown here is derived from an EMBL/GenBank/DDBJ whole genome shotgun (WGS) entry which is preliminary data.</text>
</comment>
<protein>
    <submittedName>
        <fullName evidence="9">Phosphatase PAP2 family protein</fullName>
    </submittedName>
</protein>
<dbReference type="SUPFAM" id="SSF48317">
    <property type="entry name" value="Acid phosphatase/Vanadium-dependent haloperoxidase"/>
    <property type="match status" value="1"/>
</dbReference>
<dbReference type="CDD" id="cd03392">
    <property type="entry name" value="PAP2_like_2"/>
    <property type="match status" value="1"/>
</dbReference>
<evidence type="ECO:0000256" key="6">
    <source>
        <dbReference type="ARBA" id="ARBA00023136"/>
    </source>
</evidence>
<evidence type="ECO:0000256" key="3">
    <source>
        <dbReference type="ARBA" id="ARBA00022692"/>
    </source>
</evidence>
<dbReference type="Proteomes" id="UP001169066">
    <property type="component" value="Unassembled WGS sequence"/>
</dbReference>
<evidence type="ECO:0000256" key="5">
    <source>
        <dbReference type="ARBA" id="ARBA00022989"/>
    </source>
</evidence>
<feature type="domain" description="Phosphatidic acid phosphatase type 2/haloperoxidase" evidence="8">
    <location>
        <begin position="94"/>
        <end position="205"/>
    </location>
</feature>
<organism evidence="9 10">
    <name type="scientific">Sulfurovum xiamenensis</name>
    <dbReference type="NCBI Taxonomy" id="3019066"/>
    <lineage>
        <taxon>Bacteria</taxon>
        <taxon>Pseudomonadati</taxon>
        <taxon>Campylobacterota</taxon>
        <taxon>Epsilonproteobacteria</taxon>
        <taxon>Campylobacterales</taxon>
        <taxon>Sulfurovaceae</taxon>
        <taxon>Sulfurovum</taxon>
    </lineage>
</organism>
<keyword evidence="6 7" id="KW-0472">Membrane</keyword>
<keyword evidence="4" id="KW-0378">Hydrolase</keyword>
<gene>
    <name evidence="9" type="ORF">PF327_09155</name>
</gene>
<evidence type="ECO:0000256" key="1">
    <source>
        <dbReference type="ARBA" id="ARBA00004651"/>
    </source>
</evidence>
<evidence type="ECO:0000259" key="8">
    <source>
        <dbReference type="SMART" id="SM00014"/>
    </source>
</evidence>
<feature type="transmembrane region" description="Helical" evidence="7">
    <location>
        <begin position="190"/>
        <end position="207"/>
    </location>
</feature>
<feature type="transmembrane region" description="Helical" evidence="7">
    <location>
        <begin position="7"/>
        <end position="27"/>
    </location>
</feature>
<dbReference type="InterPro" id="IPR000326">
    <property type="entry name" value="PAP2/HPO"/>
</dbReference>
<proteinExistence type="predicted"/>
<keyword evidence="3 7" id="KW-0812">Transmembrane</keyword>
<comment type="subcellular location">
    <subcellularLocation>
        <location evidence="1">Cell membrane</location>
        <topology evidence="1">Multi-pass membrane protein</topology>
    </subcellularLocation>
</comment>
<feature type="transmembrane region" description="Helical" evidence="7">
    <location>
        <begin position="68"/>
        <end position="87"/>
    </location>
</feature>
<dbReference type="EMBL" id="JAQIBC010000007">
    <property type="protein sequence ID" value="MDM5264361.1"/>
    <property type="molecule type" value="Genomic_DNA"/>
</dbReference>
<evidence type="ECO:0000256" key="7">
    <source>
        <dbReference type="SAM" id="Phobius"/>
    </source>
</evidence>
<dbReference type="SMART" id="SM00014">
    <property type="entry name" value="acidPPc"/>
    <property type="match status" value="1"/>
</dbReference>
<feature type="transmembrane region" description="Helical" evidence="7">
    <location>
        <begin position="158"/>
        <end position="178"/>
    </location>
</feature>
<dbReference type="RefSeq" id="WP_289402260.1">
    <property type="nucleotide sequence ID" value="NZ_JAQIBC010000007.1"/>
</dbReference>
<dbReference type="Pfam" id="PF01569">
    <property type="entry name" value="PAP2"/>
    <property type="match status" value="1"/>
</dbReference>
<evidence type="ECO:0000256" key="2">
    <source>
        <dbReference type="ARBA" id="ARBA00022475"/>
    </source>
</evidence>
<feature type="transmembrane region" description="Helical" evidence="7">
    <location>
        <begin position="94"/>
        <end position="115"/>
    </location>
</feature>
<reference evidence="9" key="1">
    <citation type="submission" date="2023-01" db="EMBL/GenBank/DDBJ databases">
        <title>Sulfurovum sp. XTW-4 genome assembly.</title>
        <authorList>
            <person name="Wang J."/>
        </authorList>
    </citation>
    <scope>NUCLEOTIDE SEQUENCE</scope>
    <source>
        <strain evidence="9">XTW-4</strain>
    </source>
</reference>
<dbReference type="InterPro" id="IPR036938">
    <property type="entry name" value="PAP2/HPO_sf"/>
</dbReference>